<keyword evidence="8" id="KW-1185">Reference proteome</keyword>
<dbReference type="SMART" id="SM00451">
    <property type="entry name" value="ZnF_U1"/>
    <property type="match status" value="3"/>
</dbReference>
<dbReference type="InterPro" id="IPR013087">
    <property type="entry name" value="Znf_C2H2_type"/>
</dbReference>
<name>A0AAD8N9V2_9APIA</name>
<feature type="transmembrane region" description="Helical" evidence="5">
    <location>
        <begin position="47"/>
        <end position="67"/>
    </location>
</feature>
<dbReference type="GO" id="GO:0006412">
    <property type="term" value="P:translation"/>
    <property type="evidence" value="ECO:0007669"/>
    <property type="project" value="InterPro"/>
</dbReference>
<dbReference type="Gene3D" id="3.30.160.60">
    <property type="entry name" value="Classic Zinc Finger"/>
    <property type="match status" value="3"/>
</dbReference>
<dbReference type="GO" id="GO:0003676">
    <property type="term" value="F:nucleic acid binding"/>
    <property type="evidence" value="ECO:0007669"/>
    <property type="project" value="InterPro"/>
</dbReference>
<keyword evidence="5" id="KW-0812">Transmembrane</keyword>
<dbReference type="Pfam" id="PF12874">
    <property type="entry name" value="zf-met"/>
    <property type="match status" value="3"/>
</dbReference>
<dbReference type="SUPFAM" id="SSF57667">
    <property type="entry name" value="beta-beta-alpha zinc fingers"/>
    <property type="match status" value="3"/>
</dbReference>
<dbReference type="AlphaFoldDB" id="A0AAD8N9V2"/>
<dbReference type="InterPro" id="IPR014722">
    <property type="entry name" value="Rib_uL2_dom2"/>
</dbReference>
<dbReference type="PROSITE" id="PS00028">
    <property type="entry name" value="ZINC_FINGER_C2H2_1"/>
    <property type="match status" value="1"/>
</dbReference>
<dbReference type="PANTHER" id="PTHR47487:SF8">
    <property type="entry name" value="OS08G0270900 PROTEIN"/>
    <property type="match status" value="1"/>
</dbReference>
<evidence type="ECO:0000256" key="4">
    <source>
        <dbReference type="SAM" id="MobiDB-lite"/>
    </source>
</evidence>
<keyword evidence="5" id="KW-1133">Transmembrane helix</keyword>
<evidence type="ECO:0000256" key="2">
    <source>
        <dbReference type="ARBA" id="ARBA00022980"/>
    </source>
</evidence>
<protein>
    <recommendedName>
        <fullName evidence="6">C2H2-type domain-containing protein</fullName>
    </recommendedName>
</protein>
<dbReference type="EMBL" id="JAUIZM010000001">
    <property type="protein sequence ID" value="KAK1402094.1"/>
    <property type="molecule type" value="Genomic_DNA"/>
</dbReference>
<dbReference type="InterPro" id="IPR004345">
    <property type="entry name" value="TB2_DP1_HVA22"/>
</dbReference>
<dbReference type="InterPro" id="IPR008991">
    <property type="entry name" value="Translation_prot_SH3-like_sf"/>
</dbReference>
<keyword evidence="5" id="KW-0472">Membrane</keyword>
<evidence type="ECO:0000313" key="7">
    <source>
        <dbReference type="EMBL" id="KAK1402094.1"/>
    </source>
</evidence>
<proteinExistence type="inferred from homology"/>
<keyword evidence="3" id="KW-0687">Ribonucleoprotein</keyword>
<dbReference type="GO" id="GO:0005840">
    <property type="term" value="C:ribosome"/>
    <property type="evidence" value="ECO:0007669"/>
    <property type="project" value="UniProtKB-KW"/>
</dbReference>
<dbReference type="Proteomes" id="UP001237642">
    <property type="component" value="Unassembled WGS sequence"/>
</dbReference>
<sequence>MGLFGLFYVVLKCIKLLAWPSFALVYPLCASIQAIETNSIHDMRKMVTYWIIFSLLCLFEHTFRGFLQWLPVWIYAKIVVILWLVIPIFDGAGIAYDSLVRPCLYAQLLQVVLDLLNKNQDLSRNEESFLVVAQRYVDEHGTEALEKLISPKTTTKTNADAEVRKMTTLAPLKENVQREWACAVCQVSTTSETTLNSHLQGRKHRTKCEELKAGKQTTKKGVTIGEPNRARYCAICQVSTQSEALWNSHLQSQKHKSKCEEFNSRVQATKKINSLCTTTKSNLAKQDPHKASSRGGPINKFRSANQNLKETSSGGGPNNRFGCDICQVKIQSEASMKSHLQGKKHKSKREQLKSGETTEGDSDTAAQFKKRTLTSRVIELKDSNKPLLANVSVANQVDIMANVSVANQHQRVHLDERPLKCPWRDFKKTFKWATRGISDTQGSLKNQREGNICLTAIRVNLMDQKEESALTDMPLGTAIHNIEITRGKGGQLARATGAVAKLIAKEGK</sequence>
<dbReference type="PANTHER" id="PTHR47487">
    <property type="entry name" value="OS06G0651300 PROTEIN-RELATED"/>
    <property type="match status" value="1"/>
</dbReference>
<organism evidence="7 8">
    <name type="scientific">Heracleum sosnowskyi</name>
    <dbReference type="NCBI Taxonomy" id="360622"/>
    <lineage>
        <taxon>Eukaryota</taxon>
        <taxon>Viridiplantae</taxon>
        <taxon>Streptophyta</taxon>
        <taxon>Embryophyta</taxon>
        <taxon>Tracheophyta</taxon>
        <taxon>Spermatophyta</taxon>
        <taxon>Magnoliopsida</taxon>
        <taxon>eudicotyledons</taxon>
        <taxon>Gunneridae</taxon>
        <taxon>Pentapetalae</taxon>
        <taxon>asterids</taxon>
        <taxon>campanulids</taxon>
        <taxon>Apiales</taxon>
        <taxon>Apiaceae</taxon>
        <taxon>Apioideae</taxon>
        <taxon>apioid superclade</taxon>
        <taxon>Tordylieae</taxon>
        <taxon>Tordyliinae</taxon>
        <taxon>Heracleum</taxon>
    </lineage>
</organism>
<keyword evidence="2" id="KW-0689">Ribosomal protein</keyword>
<dbReference type="InterPro" id="IPR003604">
    <property type="entry name" value="Matrin/U1-like-C_Znf_C2H2"/>
</dbReference>
<reference evidence="7" key="2">
    <citation type="submission" date="2023-05" db="EMBL/GenBank/DDBJ databases">
        <authorList>
            <person name="Schelkunov M.I."/>
        </authorList>
    </citation>
    <scope>NUCLEOTIDE SEQUENCE</scope>
    <source>
        <strain evidence="7">Hsosn_3</strain>
        <tissue evidence="7">Leaf</tissue>
    </source>
</reference>
<dbReference type="InterPro" id="IPR022669">
    <property type="entry name" value="Ribosomal_uL2_C"/>
</dbReference>
<reference evidence="7" key="1">
    <citation type="submission" date="2023-02" db="EMBL/GenBank/DDBJ databases">
        <title>Genome of toxic invasive species Heracleum sosnowskyi carries increased number of genes despite the absence of recent whole-genome duplications.</title>
        <authorList>
            <person name="Schelkunov M."/>
            <person name="Shtratnikova V."/>
            <person name="Makarenko M."/>
            <person name="Klepikova A."/>
            <person name="Omelchenko D."/>
            <person name="Novikova G."/>
            <person name="Obukhova E."/>
            <person name="Bogdanov V."/>
            <person name="Penin A."/>
            <person name="Logacheva M."/>
        </authorList>
    </citation>
    <scope>NUCLEOTIDE SEQUENCE</scope>
    <source>
        <strain evidence="7">Hsosn_3</strain>
        <tissue evidence="7">Leaf</tissue>
    </source>
</reference>
<feature type="domain" description="C2H2-type" evidence="6">
    <location>
        <begin position="323"/>
        <end position="345"/>
    </location>
</feature>
<evidence type="ECO:0000313" key="8">
    <source>
        <dbReference type="Proteomes" id="UP001237642"/>
    </source>
</evidence>
<evidence type="ECO:0000259" key="6">
    <source>
        <dbReference type="PROSITE" id="PS00028"/>
    </source>
</evidence>
<dbReference type="SUPFAM" id="SSF50104">
    <property type="entry name" value="Translation proteins SH3-like domain"/>
    <property type="match status" value="1"/>
</dbReference>
<dbReference type="GO" id="GO:1990904">
    <property type="term" value="C:ribonucleoprotein complex"/>
    <property type="evidence" value="ECO:0007669"/>
    <property type="project" value="UniProtKB-KW"/>
</dbReference>
<dbReference type="Gene3D" id="2.30.30.30">
    <property type="match status" value="1"/>
</dbReference>
<dbReference type="InterPro" id="IPR036236">
    <property type="entry name" value="Znf_C2H2_sf"/>
</dbReference>
<evidence type="ECO:0000256" key="3">
    <source>
        <dbReference type="ARBA" id="ARBA00023274"/>
    </source>
</evidence>
<feature type="transmembrane region" description="Helical" evidence="5">
    <location>
        <begin position="73"/>
        <end position="96"/>
    </location>
</feature>
<evidence type="ECO:0000256" key="5">
    <source>
        <dbReference type="SAM" id="Phobius"/>
    </source>
</evidence>
<dbReference type="GO" id="GO:0003735">
    <property type="term" value="F:structural constituent of ribosome"/>
    <property type="evidence" value="ECO:0007669"/>
    <property type="project" value="InterPro"/>
</dbReference>
<gene>
    <name evidence="7" type="ORF">POM88_001699</name>
</gene>
<feature type="transmembrane region" description="Helical" evidence="5">
    <location>
        <begin position="6"/>
        <end position="26"/>
    </location>
</feature>
<evidence type="ECO:0000256" key="1">
    <source>
        <dbReference type="ARBA" id="ARBA00005636"/>
    </source>
</evidence>
<dbReference type="Pfam" id="PF03134">
    <property type="entry name" value="TB2_DP1_HVA22"/>
    <property type="match status" value="1"/>
</dbReference>
<feature type="region of interest" description="Disordered" evidence="4">
    <location>
        <begin position="336"/>
        <end position="366"/>
    </location>
</feature>
<accession>A0AAD8N9V2</accession>
<comment type="similarity">
    <text evidence="1">Belongs to the universal ribosomal protein uL2 family.</text>
</comment>
<dbReference type="Pfam" id="PF03947">
    <property type="entry name" value="Ribosomal_L2_C"/>
    <property type="match status" value="1"/>
</dbReference>
<feature type="region of interest" description="Disordered" evidence="4">
    <location>
        <begin position="282"/>
        <end position="301"/>
    </location>
</feature>
<dbReference type="GO" id="GO:0008270">
    <property type="term" value="F:zinc ion binding"/>
    <property type="evidence" value="ECO:0007669"/>
    <property type="project" value="InterPro"/>
</dbReference>
<dbReference type="SMART" id="SM00355">
    <property type="entry name" value="ZnF_C2H2"/>
    <property type="match status" value="3"/>
</dbReference>
<comment type="caution">
    <text evidence="7">The sequence shown here is derived from an EMBL/GenBank/DDBJ whole genome shotgun (WGS) entry which is preliminary data.</text>
</comment>